<name>A0ABX0M3G7_9BURK</name>
<comment type="caution">
    <text evidence="2">The sequence shown here is derived from an EMBL/GenBank/DDBJ whole genome shotgun (WGS) entry which is preliminary data.</text>
</comment>
<feature type="compositionally biased region" description="Basic and acidic residues" evidence="1">
    <location>
        <begin position="219"/>
        <end position="237"/>
    </location>
</feature>
<gene>
    <name evidence="2" type="ORF">F0185_31855</name>
</gene>
<protein>
    <submittedName>
        <fullName evidence="2">Uncharacterized protein</fullName>
    </submittedName>
</protein>
<evidence type="ECO:0000313" key="2">
    <source>
        <dbReference type="EMBL" id="NHZ38149.1"/>
    </source>
</evidence>
<accession>A0ABX0M3G7</accession>
<reference evidence="2 3" key="1">
    <citation type="submission" date="2019-09" db="EMBL/GenBank/DDBJ databases">
        <title>Taxonomy of Antarctic Massilia spp.: description of Massilia rubra sp. nov., Massilia aquatica sp. nov., Massilia mucilaginosa sp. nov., Massilia frigida sp. nov. isolated from streams, lakes and regoliths.</title>
        <authorList>
            <person name="Holochova P."/>
            <person name="Sedlacek I."/>
            <person name="Kralova S."/>
            <person name="Maslanova I."/>
            <person name="Busse H.-J."/>
            <person name="Stankova E."/>
            <person name="Vrbovska V."/>
            <person name="Kovarovic V."/>
            <person name="Bartak M."/>
            <person name="Svec P."/>
            <person name="Pantucek R."/>
        </authorList>
    </citation>
    <scope>NUCLEOTIDE SEQUENCE [LARGE SCALE GENOMIC DNA]</scope>
    <source>
        <strain evidence="2 3">CCM 8692</strain>
    </source>
</reference>
<dbReference type="EMBL" id="VUYU01000041">
    <property type="protein sequence ID" value="NHZ38149.1"/>
    <property type="molecule type" value="Genomic_DNA"/>
</dbReference>
<feature type="region of interest" description="Disordered" evidence="1">
    <location>
        <begin position="219"/>
        <end position="238"/>
    </location>
</feature>
<dbReference type="RefSeq" id="WP_167232435.1">
    <property type="nucleotide sequence ID" value="NZ_VUYU01000041.1"/>
</dbReference>
<organism evidence="2 3">
    <name type="scientific">Massilia rubra</name>
    <dbReference type="NCBI Taxonomy" id="2607910"/>
    <lineage>
        <taxon>Bacteria</taxon>
        <taxon>Pseudomonadati</taxon>
        <taxon>Pseudomonadota</taxon>
        <taxon>Betaproteobacteria</taxon>
        <taxon>Burkholderiales</taxon>
        <taxon>Oxalobacteraceae</taxon>
        <taxon>Telluria group</taxon>
        <taxon>Massilia</taxon>
    </lineage>
</organism>
<dbReference type="Proteomes" id="UP000785613">
    <property type="component" value="Unassembled WGS sequence"/>
</dbReference>
<proteinExistence type="predicted"/>
<evidence type="ECO:0000256" key="1">
    <source>
        <dbReference type="SAM" id="MobiDB-lite"/>
    </source>
</evidence>
<sequence>MTGTLRASRDSLFIVLGDTAKLGVAMIGEDTDNFATRGTDAQRAGWMAKELLIATVRIAAGRRMPVWMPYNSKYCSLAALTLSEYLNANVAEPLAPPDERRGQRQAALNFYHATSRAAAPRVTPAWQQTFLANGVIGQSETTYSLLSALKISQAQRIVCIGSGPRVAGAYALAKQLQINITTLDFSKATAKKGGKGDNTGPGRLEQRLKWARGEIRTYRAKSRQDERQEGEANEEKSPALVHLFPPVPLLVFWQLESMLPGRDND</sequence>
<evidence type="ECO:0000313" key="3">
    <source>
        <dbReference type="Proteomes" id="UP000785613"/>
    </source>
</evidence>
<keyword evidence="3" id="KW-1185">Reference proteome</keyword>